<reference evidence="10 11" key="2">
    <citation type="submission" date="2019-04" db="EMBL/GenBank/DDBJ databases">
        <title>The genome sequence of big-headed turtle.</title>
        <authorList>
            <person name="Gong S."/>
        </authorList>
    </citation>
    <scope>NUCLEOTIDE SEQUENCE [LARGE SCALE GENOMIC DNA]</scope>
    <source>
        <strain evidence="10">DO16091913</strain>
        <tissue evidence="10">Muscle</tissue>
    </source>
</reference>
<gene>
    <name evidence="10" type="ORF">DR999_PMT16013</name>
</gene>
<dbReference type="GO" id="GO:0034237">
    <property type="term" value="F:protein kinase A regulatory subunit binding"/>
    <property type="evidence" value="ECO:0007669"/>
    <property type="project" value="TreeGrafter"/>
</dbReference>
<dbReference type="PANTHER" id="PTHR15934">
    <property type="entry name" value="RNA 2',3'-CYCLIC PHOSPHODIESTERASE"/>
    <property type="match status" value="1"/>
</dbReference>
<feature type="compositionally biased region" description="Basic and acidic residues" evidence="6">
    <location>
        <begin position="84"/>
        <end position="99"/>
    </location>
</feature>
<evidence type="ECO:0000256" key="3">
    <source>
        <dbReference type="ARBA" id="ARBA00022490"/>
    </source>
</evidence>
<dbReference type="InterPro" id="IPR052641">
    <property type="entry name" value="AKAP7_isoform_gamma"/>
</dbReference>
<dbReference type="GO" id="GO:0010738">
    <property type="term" value="P:regulation of protein kinase A signaling"/>
    <property type="evidence" value="ECO:0007669"/>
    <property type="project" value="TreeGrafter"/>
</dbReference>
<dbReference type="Pfam" id="PF10470">
    <property type="entry name" value="AKAP7_RIRII_bdg"/>
    <property type="match status" value="1"/>
</dbReference>
<reference evidence="10 11" key="1">
    <citation type="submission" date="2019-04" db="EMBL/GenBank/DDBJ databases">
        <title>Draft genome of the big-headed turtle Platysternon megacephalum.</title>
        <authorList>
            <person name="Gong S."/>
        </authorList>
    </citation>
    <scope>NUCLEOTIDE SEQUENCE [LARGE SCALE GENOMIC DNA]</scope>
    <source>
        <strain evidence="10">DO16091913</strain>
        <tissue evidence="10">Muscle</tissue>
    </source>
</reference>
<dbReference type="OrthoDB" id="277832at2759"/>
<evidence type="ECO:0000259" key="8">
    <source>
        <dbReference type="Pfam" id="PF10469"/>
    </source>
</evidence>
<keyword evidence="4" id="KW-0539">Nucleus</keyword>
<evidence type="ECO:0000256" key="7">
    <source>
        <dbReference type="SAM" id="SignalP"/>
    </source>
</evidence>
<dbReference type="SUPFAM" id="SSF55144">
    <property type="entry name" value="LigT-like"/>
    <property type="match status" value="1"/>
</dbReference>
<evidence type="ECO:0000256" key="1">
    <source>
        <dbReference type="ARBA" id="ARBA00004123"/>
    </source>
</evidence>
<evidence type="ECO:0000256" key="4">
    <source>
        <dbReference type="ARBA" id="ARBA00023242"/>
    </source>
</evidence>
<comment type="subcellular location">
    <subcellularLocation>
        <location evidence="2">Cytoplasm</location>
    </subcellularLocation>
    <subcellularLocation>
        <location evidence="1">Nucleus</location>
    </subcellularLocation>
</comment>
<dbReference type="InterPro" id="IPR009097">
    <property type="entry name" value="Cyclic_Pdiesterase"/>
</dbReference>
<dbReference type="FunFam" id="3.90.1140.10:FF:000004">
    <property type="entry name" value="A-kinase anchoring protein 7 isoform X1"/>
    <property type="match status" value="1"/>
</dbReference>
<dbReference type="InterPro" id="IPR019511">
    <property type="entry name" value="AKAP7_RI-RII-bd_dom"/>
</dbReference>
<name>A0A4D9E3R4_9SAUR</name>
<dbReference type="GO" id="GO:0005829">
    <property type="term" value="C:cytosol"/>
    <property type="evidence" value="ECO:0007669"/>
    <property type="project" value="TreeGrafter"/>
</dbReference>
<dbReference type="Proteomes" id="UP000297703">
    <property type="component" value="Unassembled WGS sequence"/>
</dbReference>
<comment type="subunit">
    <text evidence="5">Binds cAMP-dependent protein kinase (PKA). Interacts with PRKCA; only the cytoplasmic form is capable of interacting with PRKCA.</text>
</comment>
<dbReference type="EMBL" id="QXTE01000215">
    <property type="protein sequence ID" value="TFK01743.1"/>
    <property type="molecule type" value="Genomic_DNA"/>
</dbReference>
<proteinExistence type="predicted"/>
<feature type="compositionally biased region" description="Basic residues" evidence="6">
    <location>
        <begin position="100"/>
        <end position="113"/>
    </location>
</feature>
<dbReference type="PANTHER" id="PTHR15934:SF6">
    <property type="entry name" value="A-KINASE ANCHOR PROTEIN 7 ISOFORM GAMMA"/>
    <property type="match status" value="1"/>
</dbReference>
<dbReference type="STRING" id="55544.A0A4D9E3R4"/>
<feature type="domain" description="A-kinase anchor protein 7-like phosphoesterase" evidence="8">
    <location>
        <begin position="176"/>
        <end position="373"/>
    </location>
</feature>
<feature type="signal peptide" evidence="7">
    <location>
        <begin position="1"/>
        <end position="19"/>
    </location>
</feature>
<feature type="domain" description="A-kinase anchor protein 7 RI-RII subunit-binding" evidence="9">
    <location>
        <begin position="379"/>
        <end position="431"/>
    </location>
</feature>
<feature type="region of interest" description="Disordered" evidence="6">
    <location>
        <begin position="154"/>
        <end position="177"/>
    </location>
</feature>
<keyword evidence="3" id="KW-0963">Cytoplasm</keyword>
<evidence type="ECO:0000313" key="10">
    <source>
        <dbReference type="EMBL" id="TFK01743.1"/>
    </source>
</evidence>
<keyword evidence="11" id="KW-1185">Reference proteome</keyword>
<keyword evidence="7" id="KW-0732">Signal</keyword>
<dbReference type="Pfam" id="PF10469">
    <property type="entry name" value="AKAP7_NLS"/>
    <property type="match status" value="1"/>
</dbReference>
<evidence type="ECO:0000313" key="11">
    <source>
        <dbReference type="Proteomes" id="UP000297703"/>
    </source>
</evidence>
<comment type="caution">
    <text evidence="10">The sequence shown here is derived from an EMBL/GenBank/DDBJ whole genome shotgun (WGS) entry which is preliminary data.</text>
</comment>
<sequence length="434" mass="48121">MRRLLSTLRFHHARLLAAAAELPAPGHRAPPAGWGERRAAAVAWVLGSGRSMAQCGGVAAPPPSPEEAQGSGAAAGDPPPRAGESLEHDGLENVQEKKIIPKKKKKKRTKIRKGSQTPPDSMDYLMAERPFASTDTGDEFGISSTFEIYFKKRRKRTTRRKTEEDDQTKKKKQDQPNYFISLPITNPKITGGIQAVQDIVVQKDHRLSQAMVRYGSLHVTLLVMHLSNEEEVGIAVGALSESKDAVEELLQGKRLDLSFQGIDDFRNEVVFVKFAVSDHTAALTEISETMKKIFQEKGILAGENRAFKPHLTFMKLSKSPGLRKQVKKIDPHLYENFKSHYFGDETLYGLDLCSMLKKKQPNGYYHCESSITIGEKNGAEPDDAELVSLSKKLVENAVLKAVQQYLEETQNKNRQTDGSPVKTEEAASGKKNGK</sequence>
<accession>A0A4D9E3R4</accession>
<evidence type="ECO:0000259" key="9">
    <source>
        <dbReference type="Pfam" id="PF10470"/>
    </source>
</evidence>
<evidence type="ECO:0000256" key="6">
    <source>
        <dbReference type="SAM" id="MobiDB-lite"/>
    </source>
</evidence>
<protein>
    <submittedName>
        <fullName evidence="10">Protein PROCA1</fullName>
    </submittedName>
</protein>
<dbReference type="InterPro" id="IPR019510">
    <property type="entry name" value="AKAP7-like_phosphoesterase"/>
</dbReference>
<feature type="chain" id="PRO_5020027207" evidence="7">
    <location>
        <begin position="20"/>
        <end position="434"/>
    </location>
</feature>
<evidence type="ECO:0000256" key="2">
    <source>
        <dbReference type="ARBA" id="ARBA00004496"/>
    </source>
</evidence>
<feature type="region of interest" description="Disordered" evidence="6">
    <location>
        <begin position="54"/>
        <end position="124"/>
    </location>
</feature>
<dbReference type="Gene3D" id="3.90.1140.10">
    <property type="entry name" value="Cyclic phosphodiesterase"/>
    <property type="match status" value="1"/>
</dbReference>
<dbReference type="AlphaFoldDB" id="A0A4D9E3R4"/>
<organism evidence="10 11">
    <name type="scientific">Platysternon megacephalum</name>
    <name type="common">big-headed turtle</name>
    <dbReference type="NCBI Taxonomy" id="55544"/>
    <lineage>
        <taxon>Eukaryota</taxon>
        <taxon>Metazoa</taxon>
        <taxon>Chordata</taxon>
        <taxon>Craniata</taxon>
        <taxon>Vertebrata</taxon>
        <taxon>Euteleostomi</taxon>
        <taxon>Archelosauria</taxon>
        <taxon>Testudinata</taxon>
        <taxon>Testudines</taxon>
        <taxon>Cryptodira</taxon>
        <taxon>Durocryptodira</taxon>
        <taxon>Testudinoidea</taxon>
        <taxon>Platysternidae</taxon>
        <taxon>Platysternon</taxon>
    </lineage>
</organism>
<feature type="region of interest" description="Disordered" evidence="6">
    <location>
        <begin position="408"/>
        <end position="434"/>
    </location>
</feature>
<evidence type="ECO:0000256" key="5">
    <source>
        <dbReference type="ARBA" id="ARBA00038702"/>
    </source>
</evidence>
<dbReference type="GO" id="GO:0005634">
    <property type="term" value="C:nucleus"/>
    <property type="evidence" value="ECO:0007669"/>
    <property type="project" value="UniProtKB-SubCell"/>
</dbReference>